<gene>
    <name evidence="1" type="ORF">TrRE_jg12810</name>
</gene>
<proteinExistence type="predicted"/>
<dbReference type="OrthoDB" id="10498259at2759"/>
<dbReference type="EMBL" id="BRXZ01002365">
    <property type="protein sequence ID" value="GMH60502.1"/>
    <property type="molecule type" value="Genomic_DNA"/>
</dbReference>
<comment type="caution">
    <text evidence="1">The sequence shown here is derived from an EMBL/GenBank/DDBJ whole genome shotgun (WGS) entry which is preliminary data.</text>
</comment>
<dbReference type="AlphaFoldDB" id="A0A9W7A058"/>
<evidence type="ECO:0000313" key="2">
    <source>
        <dbReference type="Proteomes" id="UP001165082"/>
    </source>
</evidence>
<dbReference type="Proteomes" id="UP001165082">
    <property type="component" value="Unassembled WGS sequence"/>
</dbReference>
<name>A0A9W7A058_9STRA</name>
<accession>A0A9W7A058</accession>
<reference evidence="1" key="1">
    <citation type="submission" date="2022-07" db="EMBL/GenBank/DDBJ databases">
        <title>Genome analysis of Parmales, a sister group of diatoms, reveals the evolutionary specialization of diatoms from phago-mixotrophs to photoautotrophs.</title>
        <authorList>
            <person name="Ban H."/>
            <person name="Sato S."/>
            <person name="Yoshikawa S."/>
            <person name="Kazumasa Y."/>
            <person name="Nakamura Y."/>
            <person name="Ichinomiya M."/>
            <person name="Saitoh K."/>
            <person name="Sato N."/>
            <person name="Blanc-Mathieu R."/>
            <person name="Endo H."/>
            <person name="Kuwata A."/>
            <person name="Ogata H."/>
        </authorList>
    </citation>
    <scope>NUCLEOTIDE SEQUENCE</scope>
</reference>
<evidence type="ECO:0000313" key="1">
    <source>
        <dbReference type="EMBL" id="GMH60502.1"/>
    </source>
</evidence>
<keyword evidence="2" id="KW-1185">Reference proteome</keyword>
<sequence>MAKSLVLSHPHFSSTPFVPYVFLVASLNSLSVASESAYGTYASFDSYFVPRALVASKASCDLFLRPLAASQEAVLMVYGLFLPAPAYHYVTWEKLLASAAVLFYYLPAPWLLFGDGWEERGGIYDKYGDLTERRRREIEEMVTRADPAFKKFEKKFRKKQIEAKKARRLKEE</sequence>
<protein>
    <submittedName>
        <fullName evidence="1">Uncharacterized protein</fullName>
    </submittedName>
</protein>
<organism evidence="1 2">
    <name type="scientific">Triparma retinervis</name>
    <dbReference type="NCBI Taxonomy" id="2557542"/>
    <lineage>
        <taxon>Eukaryota</taxon>
        <taxon>Sar</taxon>
        <taxon>Stramenopiles</taxon>
        <taxon>Ochrophyta</taxon>
        <taxon>Bolidophyceae</taxon>
        <taxon>Parmales</taxon>
        <taxon>Triparmaceae</taxon>
        <taxon>Triparma</taxon>
    </lineage>
</organism>